<feature type="transmembrane region" description="Helical" evidence="1">
    <location>
        <begin position="44"/>
        <end position="70"/>
    </location>
</feature>
<accession>A0A3D8I9D3</accession>
<sequence length="208" mass="25182">MNNSNHYKEAWKSLKSTLFYLILSTLTILNIIFFYILTFIPFPFFGWITLFILSSIWVYLFAYWIIYAIFKTFNINKKINKLYVALPYPIIMILWFGYSFIPLEWQPSFREFERLCGELKDREIIYNKETYDRMQGKKYGIDVKLIEENISLRIKKAEYQYYEYGTNILYKGYKTYGWLDIGLFAKFDRTLGCDGIAEYKQKIKERGY</sequence>
<reference evidence="2 3" key="1">
    <citation type="submission" date="2018-04" db="EMBL/GenBank/DDBJ databases">
        <title>Novel Campyloabacter and Helicobacter Species and Strains.</title>
        <authorList>
            <person name="Mannion A.J."/>
            <person name="Shen Z."/>
            <person name="Fox J.G."/>
        </authorList>
    </citation>
    <scope>NUCLEOTIDE SEQUENCE [LARGE SCALE GENOMIC DNA]</scope>
    <source>
        <strain evidence="2 3">MIT 17-337</strain>
    </source>
</reference>
<keyword evidence="3" id="KW-1185">Reference proteome</keyword>
<dbReference type="RefSeq" id="WP_115543833.1">
    <property type="nucleotide sequence ID" value="NZ_NXLQ01000047.1"/>
</dbReference>
<dbReference type="EMBL" id="NXLQ01000047">
    <property type="protein sequence ID" value="RDU61576.1"/>
    <property type="molecule type" value="Genomic_DNA"/>
</dbReference>
<evidence type="ECO:0000256" key="1">
    <source>
        <dbReference type="SAM" id="Phobius"/>
    </source>
</evidence>
<dbReference type="AlphaFoldDB" id="A0A3D8I9D3"/>
<evidence type="ECO:0000313" key="3">
    <source>
        <dbReference type="Proteomes" id="UP000256379"/>
    </source>
</evidence>
<feature type="transmembrane region" description="Helical" evidence="1">
    <location>
        <begin position="82"/>
        <end position="101"/>
    </location>
</feature>
<dbReference type="OrthoDB" id="5321671at2"/>
<proteinExistence type="predicted"/>
<keyword evidence="1" id="KW-1133">Transmembrane helix</keyword>
<protein>
    <submittedName>
        <fullName evidence="2">Uncharacterized protein</fullName>
    </submittedName>
</protein>
<comment type="caution">
    <text evidence="2">The sequence shown here is derived from an EMBL/GenBank/DDBJ whole genome shotgun (WGS) entry which is preliminary data.</text>
</comment>
<feature type="transmembrane region" description="Helical" evidence="1">
    <location>
        <begin position="18"/>
        <end position="38"/>
    </location>
</feature>
<gene>
    <name evidence="2" type="ORF">CQA53_09955</name>
</gene>
<dbReference type="Proteomes" id="UP000256379">
    <property type="component" value="Unassembled WGS sequence"/>
</dbReference>
<name>A0A3D8I9D3_9HELI</name>
<organism evidence="2 3">
    <name type="scientific">Helicobacter didelphidarum</name>
    <dbReference type="NCBI Taxonomy" id="2040648"/>
    <lineage>
        <taxon>Bacteria</taxon>
        <taxon>Pseudomonadati</taxon>
        <taxon>Campylobacterota</taxon>
        <taxon>Epsilonproteobacteria</taxon>
        <taxon>Campylobacterales</taxon>
        <taxon>Helicobacteraceae</taxon>
        <taxon>Helicobacter</taxon>
    </lineage>
</organism>
<keyword evidence="1" id="KW-0812">Transmembrane</keyword>
<evidence type="ECO:0000313" key="2">
    <source>
        <dbReference type="EMBL" id="RDU61576.1"/>
    </source>
</evidence>
<keyword evidence="1" id="KW-0472">Membrane</keyword>